<evidence type="ECO:0000313" key="3">
    <source>
        <dbReference type="Proteomes" id="UP000824102"/>
    </source>
</evidence>
<feature type="transmembrane region" description="Helical" evidence="1">
    <location>
        <begin position="54"/>
        <end position="78"/>
    </location>
</feature>
<keyword evidence="1" id="KW-1133">Transmembrane helix</keyword>
<evidence type="ECO:0000313" key="2">
    <source>
        <dbReference type="EMBL" id="HIZ73206.1"/>
    </source>
</evidence>
<accession>A0A9D2JZN7</accession>
<dbReference type="Proteomes" id="UP000824102">
    <property type="component" value="Unassembled WGS sequence"/>
</dbReference>
<reference evidence="2" key="1">
    <citation type="journal article" date="2021" name="PeerJ">
        <title>Extensive microbial diversity within the chicken gut microbiome revealed by metagenomics and culture.</title>
        <authorList>
            <person name="Gilroy R."/>
            <person name="Ravi A."/>
            <person name="Getino M."/>
            <person name="Pursley I."/>
            <person name="Horton D.L."/>
            <person name="Alikhan N.F."/>
            <person name="Baker D."/>
            <person name="Gharbi K."/>
            <person name="Hall N."/>
            <person name="Watson M."/>
            <person name="Adriaenssens E.M."/>
            <person name="Foster-Nyarko E."/>
            <person name="Jarju S."/>
            <person name="Secka A."/>
            <person name="Antonio M."/>
            <person name="Oren A."/>
            <person name="Chaudhuri R.R."/>
            <person name="La Ragione R."/>
            <person name="Hildebrand F."/>
            <person name="Pallen M.J."/>
        </authorList>
    </citation>
    <scope>NUCLEOTIDE SEQUENCE</scope>
    <source>
        <strain evidence="2">ChiW7-2402</strain>
    </source>
</reference>
<reference evidence="2" key="2">
    <citation type="submission" date="2021-04" db="EMBL/GenBank/DDBJ databases">
        <authorList>
            <person name="Gilroy R."/>
        </authorList>
    </citation>
    <scope>NUCLEOTIDE SEQUENCE</scope>
    <source>
        <strain evidence="2">ChiW7-2402</strain>
    </source>
</reference>
<feature type="transmembrane region" description="Helical" evidence="1">
    <location>
        <begin position="20"/>
        <end position="42"/>
    </location>
</feature>
<comment type="caution">
    <text evidence="2">The sequence shown here is derived from an EMBL/GenBank/DDBJ whole genome shotgun (WGS) entry which is preliminary data.</text>
</comment>
<dbReference type="EMBL" id="DXBB01000089">
    <property type="protein sequence ID" value="HIZ73206.1"/>
    <property type="molecule type" value="Genomic_DNA"/>
</dbReference>
<protein>
    <submittedName>
        <fullName evidence="2">Uncharacterized protein</fullName>
    </submittedName>
</protein>
<organism evidence="2 3">
    <name type="scientific">Candidatus Gallimonas intestinavium</name>
    <dbReference type="NCBI Taxonomy" id="2838603"/>
    <lineage>
        <taxon>Bacteria</taxon>
        <taxon>Bacillati</taxon>
        <taxon>Bacillota</taxon>
        <taxon>Clostridia</taxon>
        <taxon>Candidatus Gallimonas</taxon>
    </lineage>
</organism>
<gene>
    <name evidence="2" type="ORF">H9964_06465</name>
</gene>
<proteinExistence type="predicted"/>
<sequence>MIRLYSDRDLLDAVKQKRKLFLIFWIVTGIVAAGFLACVILYLRLPYHDERGNIIVAVTSVLMALYLIFCFPYVGICLKRVRSYCKMLRFFTEGLKESAVLPFVDIEDWTTRDGVDVNVAVFGVKNIKRDEMMYRHIYVDGEKEFPPFRAGDMVKLVTQGNLLLEYEILTPHETEGETVIQQQTTQQGEV</sequence>
<dbReference type="AlphaFoldDB" id="A0A9D2JZN7"/>
<keyword evidence="1" id="KW-0812">Transmembrane</keyword>
<evidence type="ECO:0000256" key="1">
    <source>
        <dbReference type="SAM" id="Phobius"/>
    </source>
</evidence>
<name>A0A9D2JZN7_9FIRM</name>
<keyword evidence="1" id="KW-0472">Membrane</keyword>